<feature type="region of interest" description="Disordered" evidence="1">
    <location>
        <begin position="478"/>
        <end position="501"/>
    </location>
</feature>
<feature type="compositionally biased region" description="Basic residues" evidence="1">
    <location>
        <begin position="937"/>
        <end position="950"/>
    </location>
</feature>
<evidence type="ECO:0000256" key="1">
    <source>
        <dbReference type="SAM" id="MobiDB-lite"/>
    </source>
</evidence>
<sequence length="1228" mass="131936">MGKASQGTIHGVRSHTAVAPAVLAIVGKGLAVHWPQRTGAQPARFRGTPSLHVCLEIRLPARETNLPCQLREALCLCPGAPTVRAAGAPREGCYGRGCSSIAARTQGSPRIHAIELMARRRAEIMLNCRSPTKRAYWRSSFVRQWWLCEDRRNHWEIWLPRRLRPAQVLGVLMMILTEGGCAGRARGHTTGDLRRAKGHGSSGATAMHLRDGASASLNAFGAVTLLLEAIGKGGELGGLSRADHGCFGDAALTQTDPCCAATRSTVPTGLLALARGEKQSATGQGNAAPAVVPRRTTEIEVADTEPKVLVLARSCRRKSPTLPLRSSTMPTEPISIHQQASVGPPTAKVPRDQSIQSSIHPSCHAVPCHAIHHQVQSTQPSRLCQPTGRLHQQHCAVPFCTAGSGQRARGASDPAVAAMTDPCQSTDGLTGGAETGSGRAGTLLLVHEVPVLVETRAGQPACHRDGTYLRRAAPLHRTQPGRHRAPLLGEPPRGGAAGVGSRGTFARQASAGWNPFGCALGCFGGPRISTACGCSGAWLGSPSLLCPAVLFAALPLPLLEGPPPSRFEDGRQLVRQWLRRVVCCCGTPLARLLPRRRLAAEESLPSPSHDTLSSLLPSLALDGMKARETEPRDFVRGRTAQKRVVLGTEYLASLVRPTLPCGQAPMRRQVRRRHQWNLPPTMPWQEQDDSQEEAAGTPEASAHASTSPSRFASAKRSDKTDPRAHHSTTPPQPTVAAILTILCTISKPFSVSSANQAPALTSERNGTVRVRGRRRPQARQSSVFPITLFMLSSPPRPLCCRRLRRLHRPRPVTVVVAAAAVAARAAPAAGPPPPPPLSLLPTCVTDPRSKQVEAGRGLAGAQRHLSRAITTAAQGLLCNHVLVMDAAFSADRGQLAPSTWLWCIAVGVSSWMVLLSRRFAILPFPGLLHGRRLRRPRPTVRQVRRTRRRRPELAIASRPDSGETKSREVGNAFAVGHPHGHWQALWSREGSAKHPSSAAPGGDALDGRPLTATPSTSTSSPLTRPCSSSGIGLVASHQPSSRPPRVIGVIGQPLTQGLSSKHGAPRSPGLLVRALAPEQGAARRVLRLALARAKKTRQPRGKQNSSKGPPFCGRRCDAVSGAQSQLAPRNPAGTLEYECRCSVPPPFRRPIERYQTLHHPLPYLGFSTPSRLPRRYPSSLPAPLQADTDPFHELRGPFHRDSWLSLHWNSPDTLCTSPYPRIWRSHAQ</sequence>
<proteinExistence type="predicted"/>
<feature type="compositionally biased region" description="Basic and acidic residues" evidence="1">
    <location>
        <begin position="715"/>
        <end position="724"/>
    </location>
</feature>
<comment type="caution">
    <text evidence="2">The sequence shown here is derived from an EMBL/GenBank/DDBJ whole genome shotgun (WGS) entry which is preliminary data.</text>
</comment>
<evidence type="ECO:0000313" key="2">
    <source>
        <dbReference type="EMBL" id="KAK4082458.1"/>
    </source>
</evidence>
<dbReference type="Proteomes" id="UP001287286">
    <property type="component" value="Unassembled WGS sequence"/>
</dbReference>
<reference evidence="2 3" key="1">
    <citation type="journal article" date="2024" name="Microbiol. Resour. Announc.">
        <title>Genome annotations for the ascomycete fungi Trichoderma harzianum, Trichoderma aggressivum, and Purpureocillium lilacinum.</title>
        <authorList>
            <person name="Beijen E.P.W."/>
            <person name="Ohm R.A."/>
        </authorList>
    </citation>
    <scope>NUCLEOTIDE SEQUENCE [LARGE SCALE GENOMIC DNA]</scope>
    <source>
        <strain evidence="2 3">CBS 150709</strain>
    </source>
</reference>
<feature type="region of interest" description="Disordered" evidence="1">
    <location>
        <begin position="988"/>
        <end position="1048"/>
    </location>
</feature>
<protein>
    <submittedName>
        <fullName evidence="2">Uncharacterized protein</fullName>
    </submittedName>
</protein>
<gene>
    <name evidence="2" type="ORF">Purlil1_11233</name>
</gene>
<feature type="region of interest" description="Disordered" evidence="1">
    <location>
        <begin position="1092"/>
        <end position="1114"/>
    </location>
</feature>
<feature type="compositionally biased region" description="Low complexity" evidence="1">
    <location>
        <begin position="1008"/>
        <end position="1029"/>
    </location>
</feature>
<feature type="region of interest" description="Disordered" evidence="1">
    <location>
        <begin position="937"/>
        <end position="966"/>
    </location>
</feature>
<name>A0ABR0BK65_PURLI</name>
<feature type="region of interest" description="Disordered" evidence="1">
    <location>
        <begin position="679"/>
        <end position="733"/>
    </location>
</feature>
<accession>A0ABR0BK65</accession>
<evidence type="ECO:0000313" key="3">
    <source>
        <dbReference type="Proteomes" id="UP001287286"/>
    </source>
</evidence>
<feature type="region of interest" description="Disordered" evidence="1">
    <location>
        <begin position="755"/>
        <end position="777"/>
    </location>
</feature>
<keyword evidence="3" id="KW-1185">Reference proteome</keyword>
<dbReference type="EMBL" id="JAWRVI010000065">
    <property type="protein sequence ID" value="KAK4082458.1"/>
    <property type="molecule type" value="Genomic_DNA"/>
</dbReference>
<feature type="region of interest" description="Disordered" evidence="1">
    <location>
        <begin position="320"/>
        <end position="352"/>
    </location>
</feature>
<feature type="compositionally biased region" description="Polar residues" evidence="1">
    <location>
        <begin position="324"/>
        <end position="341"/>
    </location>
</feature>
<organism evidence="2 3">
    <name type="scientific">Purpureocillium lilacinum</name>
    <name type="common">Paecilomyces lilacinus</name>
    <dbReference type="NCBI Taxonomy" id="33203"/>
    <lineage>
        <taxon>Eukaryota</taxon>
        <taxon>Fungi</taxon>
        <taxon>Dikarya</taxon>
        <taxon>Ascomycota</taxon>
        <taxon>Pezizomycotina</taxon>
        <taxon>Sordariomycetes</taxon>
        <taxon>Hypocreomycetidae</taxon>
        <taxon>Hypocreales</taxon>
        <taxon>Ophiocordycipitaceae</taxon>
        <taxon>Purpureocillium</taxon>
    </lineage>
</organism>